<dbReference type="PROSITE" id="PS00336">
    <property type="entry name" value="BETA_LACTAMASE_C"/>
    <property type="match status" value="1"/>
</dbReference>
<protein>
    <recommendedName>
        <fullName evidence="5">Beta-lactamase</fullName>
        <ecNumber evidence="5">3.5.2.6</ecNumber>
    </recommendedName>
</protein>
<comment type="similarity">
    <text evidence="1 5">Belongs to the class-C beta-lactamase family.</text>
</comment>
<reference evidence="9 10" key="1">
    <citation type="submission" date="2017-06" db="EMBL/GenBank/DDBJ databases">
        <title>Genome sequencing of cyanobaciteial culture collection at National Institute for Environmental Studies (NIES).</title>
        <authorList>
            <person name="Hirose Y."/>
            <person name="Shimura Y."/>
            <person name="Fujisawa T."/>
            <person name="Nakamura Y."/>
            <person name="Kawachi M."/>
        </authorList>
    </citation>
    <scope>NUCLEOTIDE SEQUENCE [LARGE SCALE GENOMIC DNA]</scope>
    <source>
        <strain evidence="9 10">NIES-2135</strain>
    </source>
</reference>
<dbReference type="InterPro" id="IPR001466">
    <property type="entry name" value="Beta-lactam-related"/>
</dbReference>
<evidence type="ECO:0000256" key="5">
    <source>
        <dbReference type="RuleBase" id="RU361140"/>
    </source>
</evidence>
<name>A0A1Z4JLQ5_LEPBY</name>
<accession>A0A1Z4JLQ5</accession>
<keyword evidence="3 5" id="KW-0046">Antibiotic resistance</keyword>
<dbReference type="AlphaFoldDB" id="A0A1Z4JLQ5"/>
<dbReference type="PANTHER" id="PTHR22935">
    <property type="entry name" value="PENICILLIN-BINDING PROTEIN"/>
    <property type="match status" value="1"/>
</dbReference>
<dbReference type="EMBL" id="AP018203">
    <property type="protein sequence ID" value="BAY57640.1"/>
    <property type="molecule type" value="Genomic_DNA"/>
</dbReference>
<evidence type="ECO:0000256" key="6">
    <source>
        <dbReference type="SAM" id="SignalP"/>
    </source>
</evidence>
<dbReference type="GO" id="GO:0008800">
    <property type="term" value="F:beta-lactamase activity"/>
    <property type="evidence" value="ECO:0007669"/>
    <property type="project" value="UniProtKB-UniRule"/>
</dbReference>
<gene>
    <name evidence="9" type="ORF">NIES2135_45100</name>
</gene>
<proteinExistence type="inferred from homology"/>
<evidence type="ECO:0000259" key="8">
    <source>
        <dbReference type="Pfam" id="PF11954"/>
    </source>
</evidence>
<evidence type="ECO:0000256" key="4">
    <source>
        <dbReference type="ARBA" id="ARBA00038473"/>
    </source>
</evidence>
<dbReference type="InterPro" id="IPR021860">
    <property type="entry name" value="Peptidase_S12_Pab87-rel_C"/>
</dbReference>
<dbReference type="Proteomes" id="UP000217895">
    <property type="component" value="Chromosome"/>
</dbReference>
<keyword evidence="6" id="KW-0732">Signal</keyword>
<dbReference type="Pfam" id="PF11954">
    <property type="entry name" value="DUF3471"/>
    <property type="match status" value="1"/>
</dbReference>
<dbReference type="PROSITE" id="PS51257">
    <property type="entry name" value="PROKAR_LIPOPROTEIN"/>
    <property type="match status" value="1"/>
</dbReference>
<evidence type="ECO:0000256" key="1">
    <source>
        <dbReference type="ARBA" id="ARBA00007840"/>
    </source>
</evidence>
<dbReference type="SUPFAM" id="SSF56601">
    <property type="entry name" value="beta-lactamase/transpeptidase-like"/>
    <property type="match status" value="1"/>
</dbReference>
<keyword evidence="10" id="KW-1185">Reference proteome</keyword>
<dbReference type="GO" id="GO:0017001">
    <property type="term" value="P:antibiotic catabolic process"/>
    <property type="evidence" value="ECO:0007669"/>
    <property type="project" value="InterPro"/>
</dbReference>
<dbReference type="EC" id="3.5.2.6" evidence="5"/>
<feature type="signal peptide" evidence="6">
    <location>
        <begin position="1"/>
        <end position="23"/>
    </location>
</feature>
<feature type="domain" description="Beta-lactamase-related" evidence="7">
    <location>
        <begin position="39"/>
        <end position="341"/>
    </location>
</feature>
<evidence type="ECO:0000256" key="2">
    <source>
        <dbReference type="ARBA" id="ARBA00022801"/>
    </source>
</evidence>
<comment type="catalytic activity">
    <reaction evidence="5">
        <text>a beta-lactam + H2O = a substituted beta-amino acid</text>
        <dbReference type="Rhea" id="RHEA:20401"/>
        <dbReference type="ChEBI" id="CHEBI:15377"/>
        <dbReference type="ChEBI" id="CHEBI:35627"/>
        <dbReference type="ChEBI" id="CHEBI:140347"/>
        <dbReference type="EC" id="3.5.2.6"/>
    </reaction>
</comment>
<dbReference type="PANTHER" id="PTHR22935:SF95">
    <property type="entry name" value="BETA-LACTAMASE-LIKE 1-RELATED"/>
    <property type="match status" value="1"/>
</dbReference>
<evidence type="ECO:0000313" key="10">
    <source>
        <dbReference type="Proteomes" id="UP000217895"/>
    </source>
</evidence>
<dbReference type="Pfam" id="PF00144">
    <property type="entry name" value="Beta-lactamase"/>
    <property type="match status" value="1"/>
</dbReference>
<organism evidence="9 10">
    <name type="scientific">Leptolyngbya boryana NIES-2135</name>
    <dbReference type="NCBI Taxonomy" id="1973484"/>
    <lineage>
        <taxon>Bacteria</taxon>
        <taxon>Bacillati</taxon>
        <taxon>Cyanobacteriota</taxon>
        <taxon>Cyanophyceae</taxon>
        <taxon>Leptolyngbyales</taxon>
        <taxon>Leptolyngbyaceae</taxon>
        <taxon>Leptolyngbya group</taxon>
        <taxon>Leptolyngbya</taxon>
    </lineage>
</organism>
<feature type="chain" id="PRO_5011116344" description="Beta-lactamase" evidence="6">
    <location>
        <begin position="24"/>
        <end position="456"/>
    </location>
</feature>
<sequence length="456" mass="50578">MKRKFLVVILVLFACIGGTMSHAGATPSNQQILAILKQRVEQEKQMPGIVVGIIDRKGRRLIQYSLADSKVDGDTLFEIGSISKVFTAIALTQMAERGELKLDDPISKFLPVKTPTRNGKTISLLNLATHTSGLPRLPDNLAPKDESNPYADYTVEQLYTFLRNYQLTRDIGTQYEYSNLGAGLLGHILSLKAGVNYETLIKTRIAQPLKMNDTTIQLTPKQQARFTKGHNTFGKPVSYWDLPTLAGAGGLRSTTNDLLNFLAVNLQLQPSALNATLQKTHVPQHSTPTPEMQIAIGWHVLNHKGTEIIMHDGGTGGFRSFIGFVKNKGIGVVVLSNSENDINDIGLHLLDERIPLAKREAPKQRKAIAINPKLLDAYVGRYQLAPDFVLAITKEQNRLFLQATKQPKVELFAETETQFFITELDVQVTFVRNPQGSVNQLILRQNGQNLPAKRLN</sequence>
<evidence type="ECO:0000313" key="9">
    <source>
        <dbReference type="EMBL" id="BAY57640.1"/>
    </source>
</evidence>
<evidence type="ECO:0000259" key="7">
    <source>
        <dbReference type="Pfam" id="PF00144"/>
    </source>
</evidence>
<dbReference type="Gene3D" id="3.40.710.10">
    <property type="entry name" value="DD-peptidase/beta-lactamase superfamily"/>
    <property type="match status" value="1"/>
</dbReference>
<feature type="domain" description="Peptidase S12 Pab87-related C-terminal" evidence="8">
    <location>
        <begin position="365"/>
        <end position="444"/>
    </location>
</feature>
<dbReference type="InterPro" id="IPR051478">
    <property type="entry name" value="Beta-lactamase-like_AB/R"/>
</dbReference>
<dbReference type="InterPro" id="IPR001586">
    <property type="entry name" value="Beta-lactam_class-C_AS"/>
</dbReference>
<dbReference type="GO" id="GO:0030288">
    <property type="term" value="C:outer membrane-bounded periplasmic space"/>
    <property type="evidence" value="ECO:0007669"/>
    <property type="project" value="InterPro"/>
</dbReference>
<dbReference type="InterPro" id="IPR012338">
    <property type="entry name" value="Beta-lactam/transpept-like"/>
</dbReference>
<dbReference type="GO" id="GO:0046677">
    <property type="term" value="P:response to antibiotic"/>
    <property type="evidence" value="ECO:0007669"/>
    <property type="project" value="UniProtKB-UniRule"/>
</dbReference>
<comment type="similarity">
    <text evidence="4">Belongs to the beta-lactamase family.</text>
</comment>
<evidence type="ECO:0000256" key="3">
    <source>
        <dbReference type="ARBA" id="ARBA00023251"/>
    </source>
</evidence>
<keyword evidence="2 5" id="KW-0378">Hydrolase</keyword>